<protein>
    <recommendedName>
        <fullName evidence="5">glycine oxidase</fullName>
        <ecNumber evidence="5">1.4.3.19</ecNumber>
    </recommendedName>
</protein>
<dbReference type="GO" id="GO:0005737">
    <property type="term" value="C:cytoplasm"/>
    <property type="evidence" value="ECO:0007669"/>
    <property type="project" value="TreeGrafter"/>
</dbReference>
<evidence type="ECO:0000259" key="7">
    <source>
        <dbReference type="Pfam" id="PF01266"/>
    </source>
</evidence>
<dbReference type="PANTHER" id="PTHR13847:SF289">
    <property type="entry name" value="GLYCINE OXIDASE"/>
    <property type="match status" value="1"/>
</dbReference>
<feature type="compositionally biased region" description="Basic and acidic residues" evidence="6">
    <location>
        <begin position="402"/>
        <end position="431"/>
    </location>
</feature>
<reference evidence="8 9" key="1">
    <citation type="submission" date="2018-03" db="EMBL/GenBank/DDBJ databases">
        <title>Genomic Encyclopedia of Archaeal and Bacterial Type Strains, Phase II (KMG-II): from individual species to whole genera.</title>
        <authorList>
            <person name="Goeker M."/>
        </authorList>
    </citation>
    <scope>NUCLEOTIDE SEQUENCE [LARGE SCALE GENOMIC DNA]</scope>
    <source>
        <strain evidence="8 9">DSM 45312</strain>
    </source>
</reference>
<proteinExistence type="predicted"/>
<dbReference type="GO" id="GO:0043799">
    <property type="term" value="F:glycine oxidase activity"/>
    <property type="evidence" value="ECO:0007669"/>
    <property type="project" value="UniProtKB-EC"/>
</dbReference>
<evidence type="ECO:0000256" key="5">
    <source>
        <dbReference type="ARBA" id="ARBA00050018"/>
    </source>
</evidence>
<dbReference type="InterPro" id="IPR012727">
    <property type="entry name" value="Gly_oxidase_ThiO"/>
</dbReference>
<keyword evidence="3" id="KW-0560">Oxidoreductase</keyword>
<dbReference type="EMBL" id="PYGA01000010">
    <property type="protein sequence ID" value="PSK96888.1"/>
    <property type="molecule type" value="Genomic_DNA"/>
</dbReference>
<evidence type="ECO:0000256" key="4">
    <source>
        <dbReference type="ARBA" id="ARBA00049872"/>
    </source>
</evidence>
<dbReference type="PANTHER" id="PTHR13847">
    <property type="entry name" value="SARCOSINE DEHYDROGENASE-RELATED"/>
    <property type="match status" value="1"/>
</dbReference>
<dbReference type="Gene3D" id="3.50.50.60">
    <property type="entry name" value="FAD/NAD(P)-binding domain"/>
    <property type="match status" value="1"/>
</dbReference>
<evidence type="ECO:0000313" key="8">
    <source>
        <dbReference type="EMBL" id="PSK96888.1"/>
    </source>
</evidence>
<dbReference type="SUPFAM" id="SSF54373">
    <property type="entry name" value="FAD-linked reductases, C-terminal domain"/>
    <property type="match status" value="1"/>
</dbReference>
<dbReference type="GO" id="GO:0009228">
    <property type="term" value="P:thiamine biosynthetic process"/>
    <property type="evidence" value="ECO:0007669"/>
    <property type="project" value="UniProtKB-KW"/>
</dbReference>
<dbReference type="NCBIfam" id="TIGR02352">
    <property type="entry name" value="thiamin_ThiO"/>
    <property type="match status" value="1"/>
</dbReference>
<dbReference type="AlphaFoldDB" id="A0A2P8DI57"/>
<dbReference type="Proteomes" id="UP000240542">
    <property type="component" value="Unassembled WGS sequence"/>
</dbReference>
<evidence type="ECO:0000256" key="2">
    <source>
        <dbReference type="ARBA" id="ARBA00022977"/>
    </source>
</evidence>
<evidence type="ECO:0000313" key="9">
    <source>
        <dbReference type="Proteomes" id="UP000240542"/>
    </source>
</evidence>
<dbReference type="GO" id="GO:0050660">
    <property type="term" value="F:flavin adenine dinucleotide binding"/>
    <property type="evidence" value="ECO:0007669"/>
    <property type="project" value="InterPro"/>
</dbReference>
<dbReference type="Pfam" id="PF01266">
    <property type="entry name" value="DAO"/>
    <property type="match status" value="1"/>
</dbReference>
<evidence type="ECO:0000256" key="6">
    <source>
        <dbReference type="SAM" id="MobiDB-lite"/>
    </source>
</evidence>
<accession>A0A2P8DI57</accession>
<dbReference type="UniPathway" id="UPA00060"/>
<name>A0A2P8DI57_9ACTN</name>
<dbReference type="InterPro" id="IPR006076">
    <property type="entry name" value="FAD-dep_OxRdtase"/>
</dbReference>
<gene>
    <name evidence="8" type="ORF">CLV63_110188</name>
</gene>
<comment type="catalytic activity">
    <reaction evidence="4">
        <text>glycine + O2 + H2O = glyoxylate + H2O2 + NH4(+)</text>
        <dbReference type="Rhea" id="RHEA:11532"/>
        <dbReference type="ChEBI" id="CHEBI:15377"/>
        <dbReference type="ChEBI" id="CHEBI:15379"/>
        <dbReference type="ChEBI" id="CHEBI:16240"/>
        <dbReference type="ChEBI" id="CHEBI:28938"/>
        <dbReference type="ChEBI" id="CHEBI:36655"/>
        <dbReference type="ChEBI" id="CHEBI:57305"/>
        <dbReference type="EC" id="1.4.3.19"/>
    </reaction>
</comment>
<keyword evidence="9" id="KW-1185">Reference proteome</keyword>
<keyword evidence="2" id="KW-0784">Thiamine biosynthesis</keyword>
<dbReference type="InterPro" id="IPR036188">
    <property type="entry name" value="FAD/NAD-bd_sf"/>
</dbReference>
<organism evidence="8 9">
    <name type="scientific">Murinocardiopsis flavida</name>
    <dbReference type="NCBI Taxonomy" id="645275"/>
    <lineage>
        <taxon>Bacteria</taxon>
        <taxon>Bacillati</taxon>
        <taxon>Actinomycetota</taxon>
        <taxon>Actinomycetes</taxon>
        <taxon>Streptosporangiales</taxon>
        <taxon>Nocardiopsidaceae</taxon>
        <taxon>Murinocardiopsis</taxon>
    </lineage>
</organism>
<dbReference type="SUPFAM" id="SSF51905">
    <property type="entry name" value="FAD/NAD(P)-binding domain"/>
    <property type="match status" value="1"/>
</dbReference>
<feature type="domain" description="FAD dependent oxidoreductase" evidence="7">
    <location>
        <begin position="26"/>
        <end position="379"/>
    </location>
</feature>
<evidence type="ECO:0000256" key="3">
    <source>
        <dbReference type="ARBA" id="ARBA00023002"/>
    </source>
</evidence>
<evidence type="ECO:0000256" key="1">
    <source>
        <dbReference type="ARBA" id="ARBA00004948"/>
    </source>
</evidence>
<comment type="pathway">
    <text evidence="1">Cofactor biosynthesis; thiamine diphosphate biosynthesis.</text>
</comment>
<comment type="caution">
    <text evidence="8">The sequence shown here is derived from an EMBL/GenBank/DDBJ whole genome shotgun (WGS) entry which is preliminary data.</text>
</comment>
<dbReference type="EC" id="1.4.3.19" evidence="5"/>
<dbReference type="Gene3D" id="3.30.9.10">
    <property type="entry name" value="D-Amino Acid Oxidase, subunit A, domain 2"/>
    <property type="match status" value="1"/>
</dbReference>
<feature type="region of interest" description="Disordered" evidence="6">
    <location>
        <begin position="402"/>
        <end position="440"/>
    </location>
</feature>
<dbReference type="GO" id="GO:0009229">
    <property type="term" value="P:thiamine diphosphate biosynthetic process"/>
    <property type="evidence" value="ECO:0007669"/>
    <property type="project" value="UniProtKB-UniPathway"/>
</dbReference>
<sequence length="440" mass="45721">MNLIRVIPAKGVEPAIMDSPHTRGADVVVVGDGLIGLVTAWRAAQQGLKVAVVAPDPPVDGSASGTAAGMLTPATEATFGEEPLMRFGIASRDRYPAFVEELRADSGTDPCFRTGGTLQVAFDTDDLSKLTELGELQTRLGLDCARLTGREARRMEPMLAPSVRGGLFAPDDHSVDPRELRRALGAAAGRRGVARVPEAVAEVLVDADRAMGVLLASGTRIDADQVVLAAGAWTAALGGVPAGVVPPLRPVKGQLLRLRTPDGEPPIVGRTVRGLVRGSPVYLVPRASGEVVLGATQEELGGDTRLTAGGLWEVLRDGRELVPGVTELEVAEACVGLRPGSPDNEPLLGPTRIAGLHLAAGHFRHGVLFTPATGDAMAAVLTGKALPEFARRFAADRVDRTADRTADRATGRAVDRTTGRADRAAGTRPDHAPIGGGAAC</sequence>